<keyword evidence="6 18" id="KW-0812">Transmembrane</keyword>
<comment type="subcellular location">
    <subcellularLocation>
        <location evidence="2">Endomembrane system</location>
        <topology evidence="2">Multi-pass membrane protein</topology>
    </subcellularLocation>
</comment>
<dbReference type="GO" id="GO:0005783">
    <property type="term" value="C:endoplasmic reticulum"/>
    <property type="evidence" value="ECO:0007669"/>
    <property type="project" value="TreeGrafter"/>
</dbReference>
<proteinExistence type="predicted"/>
<dbReference type="GO" id="GO:0061630">
    <property type="term" value="F:ubiquitin protein ligase activity"/>
    <property type="evidence" value="ECO:0007669"/>
    <property type="project" value="UniProtKB-EC"/>
</dbReference>
<evidence type="ECO:0000256" key="17">
    <source>
        <dbReference type="SAM" id="MobiDB-lite"/>
    </source>
</evidence>
<evidence type="ECO:0000256" key="12">
    <source>
        <dbReference type="ARBA" id="ARBA00023136"/>
    </source>
</evidence>
<dbReference type="AlphaFoldDB" id="A0A8C8RNC1"/>
<feature type="transmembrane region" description="Helical" evidence="18">
    <location>
        <begin position="111"/>
        <end position="139"/>
    </location>
</feature>
<keyword evidence="5" id="KW-0808">Transferase</keyword>
<evidence type="ECO:0000256" key="13">
    <source>
        <dbReference type="ARBA" id="ARBA00037172"/>
    </source>
</evidence>
<evidence type="ECO:0000256" key="9">
    <source>
        <dbReference type="ARBA" id="ARBA00022786"/>
    </source>
</evidence>
<evidence type="ECO:0000256" key="8">
    <source>
        <dbReference type="ARBA" id="ARBA00022771"/>
    </source>
</evidence>
<keyword evidence="10" id="KW-0862">Zinc</keyword>
<keyword evidence="8 16" id="KW-0863">Zinc-finger</keyword>
<feature type="domain" description="RING-type" evidence="19">
    <location>
        <begin position="324"/>
        <end position="362"/>
    </location>
</feature>
<evidence type="ECO:0000256" key="10">
    <source>
        <dbReference type="ARBA" id="ARBA00022833"/>
    </source>
</evidence>
<feature type="transmembrane region" description="Helical" evidence="18">
    <location>
        <begin position="214"/>
        <end position="233"/>
    </location>
</feature>
<dbReference type="FunFam" id="3.30.40.10:FF:000440">
    <property type="entry name" value="RING finger and transmembrane domain-containing protein 1"/>
    <property type="match status" value="1"/>
</dbReference>
<evidence type="ECO:0000256" key="16">
    <source>
        <dbReference type="PROSITE-ProRule" id="PRU00175"/>
    </source>
</evidence>
<dbReference type="SUPFAM" id="SSF57850">
    <property type="entry name" value="RING/U-box"/>
    <property type="match status" value="1"/>
</dbReference>
<dbReference type="InterPro" id="IPR013083">
    <property type="entry name" value="Znf_RING/FYVE/PHD"/>
</dbReference>
<evidence type="ECO:0000256" key="7">
    <source>
        <dbReference type="ARBA" id="ARBA00022723"/>
    </source>
</evidence>
<organism evidence="20 21">
    <name type="scientific">Pelusios castaneus</name>
    <name type="common">West African mud turtle</name>
    <dbReference type="NCBI Taxonomy" id="367368"/>
    <lineage>
        <taxon>Eukaryota</taxon>
        <taxon>Metazoa</taxon>
        <taxon>Chordata</taxon>
        <taxon>Craniata</taxon>
        <taxon>Vertebrata</taxon>
        <taxon>Euteleostomi</taxon>
        <taxon>Archelosauria</taxon>
        <taxon>Testudinata</taxon>
        <taxon>Testudines</taxon>
        <taxon>Pleurodira</taxon>
        <taxon>Pelomedusidae</taxon>
        <taxon>Pelusios</taxon>
    </lineage>
</organism>
<dbReference type="SMART" id="SM00184">
    <property type="entry name" value="RING"/>
    <property type="match status" value="1"/>
</dbReference>
<dbReference type="Pfam" id="PF13639">
    <property type="entry name" value="zf-RING_2"/>
    <property type="match status" value="1"/>
</dbReference>
<evidence type="ECO:0000256" key="15">
    <source>
        <dbReference type="ARBA" id="ARBA00042946"/>
    </source>
</evidence>
<dbReference type="Gene3D" id="3.30.40.10">
    <property type="entry name" value="Zinc/RING finger domain, C3HC4 (zinc finger)"/>
    <property type="match status" value="1"/>
</dbReference>
<keyword evidence="21" id="KW-1185">Reference proteome</keyword>
<accession>A0A8C8RNC1</accession>
<evidence type="ECO:0000256" key="3">
    <source>
        <dbReference type="ARBA" id="ARBA00004906"/>
    </source>
</evidence>
<keyword evidence="9" id="KW-0833">Ubl conjugation pathway</keyword>
<comment type="pathway">
    <text evidence="3">Protein modification; protein ubiquitination.</text>
</comment>
<dbReference type="InterPro" id="IPR017907">
    <property type="entry name" value="Znf_RING_CS"/>
</dbReference>
<evidence type="ECO:0000256" key="1">
    <source>
        <dbReference type="ARBA" id="ARBA00000900"/>
    </source>
</evidence>
<feature type="region of interest" description="Disordered" evidence="17">
    <location>
        <begin position="1"/>
        <end position="37"/>
    </location>
</feature>
<keyword evidence="7" id="KW-0479">Metal-binding</keyword>
<evidence type="ECO:0000256" key="11">
    <source>
        <dbReference type="ARBA" id="ARBA00022989"/>
    </source>
</evidence>
<evidence type="ECO:0000256" key="2">
    <source>
        <dbReference type="ARBA" id="ARBA00004127"/>
    </source>
</evidence>
<evidence type="ECO:0000259" key="19">
    <source>
        <dbReference type="PROSITE" id="PS50089"/>
    </source>
</evidence>
<evidence type="ECO:0000313" key="20">
    <source>
        <dbReference type="Ensembl" id="ENSPCEP00000007343.1"/>
    </source>
</evidence>
<dbReference type="Proteomes" id="UP000694393">
    <property type="component" value="Unplaced"/>
</dbReference>
<dbReference type="EC" id="2.3.2.27" evidence="4"/>
<reference evidence="20" key="1">
    <citation type="submission" date="2025-08" db="UniProtKB">
        <authorList>
            <consortium name="Ensembl"/>
        </authorList>
    </citation>
    <scope>IDENTIFICATION</scope>
</reference>
<reference evidence="20" key="2">
    <citation type="submission" date="2025-09" db="UniProtKB">
        <authorList>
            <consortium name="Ensembl"/>
        </authorList>
    </citation>
    <scope>IDENTIFICATION</scope>
</reference>
<dbReference type="GO" id="GO:0008270">
    <property type="term" value="F:zinc ion binding"/>
    <property type="evidence" value="ECO:0007669"/>
    <property type="project" value="UniProtKB-KW"/>
</dbReference>
<dbReference type="InterPro" id="IPR001841">
    <property type="entry name" value="Znf_RING"/>
</dbReference>
<evidence type="ECO:0000256" key="6">
    <source>
        <dbReference type="ARBA" id="ARBA00022692"/>
    </source>
</evidence>
<dbReference type="InterPro" id="IPR044235">
    <property type="entry name" value="RNFT1/2"/>
</dbReference>
<feature type="region of interest" description="Disordered" evidence="17">
    <location>
        <begin position="50"/>
        <end position="90"/>
    </location>
</feature>
<evidence type="ECO:0000256" key="18">
    <source>
        <dbReference type="SAM" id="Phobius"/>
    </source>
</evidence>
<comment type="catalytic activity">
    <reaction evidence="1">
        <text>S-ubiquitinyl-[E2 ubiquitin-conjugating enzyme]-L-cysteine + [acceptor protein]-L-lysine = [E2 ubiquitin-conjugating enzyme]-L-cysteine + N(6)-ubiquitinyl-[acceptor protein]-L-lysine.</text>
        <dbReference type="EC" id="2.3.2.27"/>
    </reaction>
</comment>
<evidence type="ECO:0000256" key="14">
    <source>
        <dbReference type="ARBA" id="ARBA00039413"/>
    </source>
</evidence>
<name>A0A8C8RNC1_9SAUR</name>
<protein>
    <recommendedName>
        <fullName evidence="14">E3 ubiquitin-protein ligase RNFT1</fullName>
        <ecNumber evidence="4">2.3.2.27</ecNumber>
    </recommendedName>
    <alternativeName>
        <fullName evidence="15">RING finger and transmembrane domain-containing protein 1</fullName>
    </alternativeName>
</protein>
<evidence type="ECO:0000313" key="21">
    <source>
        <dbReference type="Proteomes" id="UP000694393"/>
    </source>
</evidence>
<evidence type="ECO:0000256" key="4">
    <source>
        <dbReference type="ARBA" id="ARBA00012483"/>
    </source>
</evidence>
<comment type="function">
    <text evidence="13">E3 ubiquitin-protein ligase that acts in the endoplasmic reticulum (ER)-associated degradation (ERAD) pathway, which targets misfolded proteins that accumulate in the endoplasmic reticulum (ER) for ubiquitination and subsequent proteasome-mediated degradation. Protects cells from ER stress-induced apoptosis.</text>
</comment>
<dbReference type="PROSITE" id="PS50089">
    <property type="entry name" value="ZF_RING_2"/>
    <property type="match status" value="1"/>
</dbReference>
<dbReference type="PANTHER" id="PTHR15860">
    <property type="entry name" value="UNCHARACTERIZED RING FINGER-CONTAINING PROTEIN"/>
    <property type="match status" value="1"/>
</dbReference>
<sequence length="384" mass="44068">MQSNCNHLRNTPGSGDVSSSTQSAHAARPPREGACHHNGDVHIQLSAALGDAGDHPSSRHRTSTSQGPSQGHSHNEARGPEDSSLDSEEHSGSSISELRYLFQWLHKSLPYILILCVKLTMQHLIGISLGIGLLTTFMYANKSIVNQVFLRERCSKLQCAWVLIFLTGSSLLLYYTFRSQSLYYSLIFLKPAVDFSNFWKVLWTVGITDFILKFLFMGFKCFILLVPSCMMSFKSKGYWYMLLEECCQYYRTFVPIPIWFRFLMGSVELERLGVLLALFYFILKLLSFSEHLRHFRQVLRIFCTRPRYGVSASKKQCSEAEDICSICQAEFQQPILLLCQHIFCEECISLWFTREKTCPLCRTVIVDHINKWKDGATSMHLQIY</sequence>
<evidence type="ECO:0000256" key="5">
    <source>
        <dbReference type="ARBA" id="ARBA00022679"/>
    </source>
</evidence>
<feature type="compositionally biased region" description="Polar residues" evidence="17">
    <location>
        <begin position="1"/>
        <end position="24"/>
    </location>
</feature>
<dbReference type="Ensembl" id="ENSPCET00000007604.1">
    <property type="protein sequence ID" value="ENSPCEP00000007343.1"/>
    <property type="gene ID" value="ENSPCEG00000005886.1"/>
</dbReference>
<dbReference type="PANTHER" id="PTHR15860:SF1">
    <property type="entry name" value="E3 UBIQUITIN-PROTEIN LIGASE RNFT1"/>
    <property type="match status" value="1"/>
</dbReference>
<dbReference type="GO" id="GO:1904294">
    <property type="term" value="P:positive regulation of ERAD pathway"/>
    <property type="evidence" value="ECO:0007669"/>
    <property type="project" value="InterPro"/>
</dbReference>
<feature type="transmembrane region" description="Helical" evidence="18">
    <location>
        <begin position="159"/>
        <end position="177"/>
    </location>
</feature>
<dbReference type="PROSITE" id="PS00518">
    <property type="entry name" value="ZF_RING_1"/>
    <property type="match status" value="1"/>
</dbReference>
<feature type="compositionally biased region" description="Basic and acidic residues" evidence="17">
    <location>
        <begin position="73"/>
        <end position="90"/>
    </location>
</feature>
<feature type="compositionally biased region" description="Polar residues" evidence="17">
    <location>
        <begin position="63"/>
        <end position="72"/>
    </location>
</feature>
<keyword evidence="12 18" id="KW-0472">Membrane</keyword>
<keyword evidence="11 18" id="KW-1133">Transmembrane helix</keyword>